<protein>
    <submittedName>
        <fullName evidence="2">Uncharacterized protein</fullName>
    </submittedName>
</protein>
<dbReference type="EMBL" id="MU006797">
    <property type="protein sequence ID" value="KAF2636670.1"/>
    <property type="molecule type" value="Genomic_DNA"/>
</dbReference>
<evidence type="ECO:0000313" key="2">
    <source>
        <dbReference type="EMBL" id="KAF2636670.1"/>
    </source>
</evidence>
<dbReference type="AlphaFoldDB" id="A0A6A6RMT0"/>
<dbReference type="OrthoDB" id="10494271at2759"/>
<reference evidence="2" key="1">
    <citation type="journal article" date="2020" name="Stud. Mycol.">
        <title>101 Dothideomycetes genomes: a test case for predicting lifestyles and emergence of pathogens.</title>
        <authorList>
            <person name="Haridas S."/>
            <person name="Albert R."/>
            <person name="Binder M."/>
            <person name="Bloem J."/>
            <person name="Labutti K."/>
            <person name="Salamov A."/>
            <person name="Andreopoulos B."/>
            <person name="Baker S."/>
            <person name="Barry K."/>
            <person name="Bills G."/>
            <person name="Bluhm B."/>
            <person name="Cannon C."/>
            <person name="Castanera R."/>
            <person name="Culley D."/>
            <person name="Daum C."/>
            <person name="Ezra D."/>
            <person name="Gonzalez J."/>
            <person name="Henrissat B."/>
            <person name="Kuo A."/>
            <person name="Liang C."/>
            <person name="Lipzen A."/>
            <person name="Lutzoni F."/>
            <person name="Magnuson J."/>
            <person name="Mondo S."/>
            <person name="Nolan M."/>
            <person name="Ohm R."/>
            <person name="Pangilinan J."/>
            <person name="Park H.-J."/>
            <person name="Ramirez L."/>
            <person name="Alfaro M."/>
            <person name="Sun H."/>
            <person name="Tritt A."/>
            <person name="Yoshinaga Y."/>
            <person name="Zwiers L.-H."/>
            <person name="Turgeon B."/>
            <person name="Goodwin S."/>
            <person name="Spatafora J."/>
            <person name="Crous P."/>
            <person name="Grigoriev I."/>
        </authorList>
    </citation>
    <scope>NUCLEOTIDE SEQUENCE</scope>
    <source>
        <strain evidence="2">CBS 473.64</strain>
    </source>
</reference>
<accession>A0A6A6RMT0</accession>
<evidence type="ECO:0000313" key="3">
    <source>
        <dbReference type="Proteomes" id="UP000799753"/>
    </source>
</evidence>
<feature type="coiled-coil region" evidence="1">
    <location>
        <begin position="7"/>
        <end position="41"/>
    </location>
</feature>
<sequence length="180" mass="19857">MTEHRRLVALEAKLDANQREIKELTAKNLELLAKNAEQEQSINGLIPELPQGSQTLVHEILTEDQDNVHPHLSHSEIDLDDFLEVDLSSPAPHHTSTGRVPLPVPHHLGPGPSAGWSANAKEAVHGLRIAFAIRGENDELLEFMIKPPDFGVLLTATLTRNGWSEENIQKAVRLTFGEGL</sequence>
<organism evidence="2 3">
    <name type="scientific">Massarina eburnea CBS 473.64</name>
    <dbReference type="NCBI Taxonomy" id="1395130"/>
    <lineage>
        <taxon>Eukaryota</taxon>
        <taxon>Fungi</taxon>
        <taxon>Dikarya</taxon>
        <taxon>Ascomycota</taxon>
        <taxon>Pezizomycotina</taxon>
        <taxon>Dothideomycetes</taxon>
        <taxon>Pleosporomycetidae</taxon>
        <taxon>Pleosporales</taxon>
        <taxon>Massarineae</taxon>
        <taxon>Massarinaceae</taxon>
        <taxon>Massarina</taxon>
    </lineage>
</organism>
<evidence type="ECO:0000256" key="1">
    <source>
        <dbReference type="SAM" id="Coils"/>
    </source>
</evidence>
<name>A0A6A6RMT0_9PLEO</name>
<dbReference type="Proteomes" id="UP000799753">
    <property type="component" value="Unassembled WGS sequence"/>
</dbReference>
<keyword evidence="1" id="KW-0175">Coiled coil</keyword>
<keyword evidence="3" id="KW-1185">Reference proteome</keyword>
<proteinExistence type="predicted"/>
<gene>
    <name evidence="2" type="ORF">P280DRAFT_483624</name>
</gene>